<sequence length="677" mass="74568">MVDLEHLLLLLFVPDHEVSVLRCPITAGIMRLLFTSIAYLLFVKILFWSRLDHCVLQNVLNKSSNVATLTQIVSIQDKCTLGLMSDYVCAITTSGFLAMGKSPAKWIKTVLFGKKSSKSNAFKGREKVANEKEALVAVKASEADAALDPPLDSHPTRNTIHRDERRLAEDKESVDLSLQGSQVTDSQILTLQDASYDPEKIRQEKAATKAQAVFRAFDVKARRAFRALKGIIRLQALIRGHLVRRQAVATLGAMLGLVKLQALVRGRKVRHSDIGLEVGKTCTPLKLLGKPVDPIELNLSTRISKLSGSAFISKLLASSPTVLSLHLQYDSVEPNSVSNWLERWSAFHIWKPAPQPKKVSDSKSQKKHVSAQTIEAETGRPKRSVRRNPAANADSISVHSTPEFERSKRSLKKVSSHPADPVHENPQSELEKVKRSLRKVHNPLVENSASIQSEIEIEKPNHSLEKLPTSFVCHEGLERSLSNSGEKMKKDTTLTPSELPDVETTPDLVEMNEMSDVPPGDLAADESKPWMESGGKDETNPMTNGNFEPKEDSTNNENNKSSRKAAVLTKQERAENGLQSSPSLPSYMAATESAKAKLRLQGSPRSSQDSAEKNSGTRRHSLPSSTNSKISSQSPRTQRVVHAGGKNKGDKNHFSSREGNGMKSWLCLKSSLLLLAV</sequence>
<evidence type="ECO:0000313" key="1">
    <source>
        <dbReference type="EMBL" id="KAH9775733.1"/>
    </source>
</evidence>
<proteinExistence type="predicted"/>
<comment type="caution">
    <text evidence="1">The sequence shown here is derived from an EMBL/GenBank/DDBJ whole genome shotgun (WGS) entry which is preliminary data.</text>
</comment>
<dbReference type="EMBL" id="CM039172">
    <property type="protein sequence ID" value="KAH9775733.1"/>
    <property type="molecule type" value="Genomic_DNA"/>
</dbReference>
<name>A0ACB8LQQ7_CITSI</name>
<accession>A0ACB8LQQ7</accession>
<gene>
    <name evidence="1" type="ORF">KPL71_006487</name>
</gene>
<keyword evidence="2" id="KW-1185">Reference proteome</keyword>
<organism evidence="1 2">
    <name type="scientific">Citrus sinensis</name>
    <name type="common">Sweet orange</name>
    <name type="synonym">Citrus aurantium var. sinensis</name>
    <dbReference type="NCBI Taxonomy" id="2711"/>
    <lineage>
        <taxon>Eukaryota</taxon>
        <taxon>Viridiplantae</taxon>
        <taxon>Streptophyta</taxon>
        <taxon>Embryophyta</taxon>
        <taxon>Tracheophyta</taxon>
        <taxon>Spermatophyta</taxon>
        <taxon>Magnoliopsida</taxon>
        <taxon>eudicotyledons</taxon>
        <taxon>Gunneridae</taxon>
        <taxon>Pentapetalae</taxon>
        <taxon>rosids</taxon>
        <taxon>malvids</taxon>
        <taxon>Sapindales</taxon>
        <taxon>Rutaceae</taxon>
        <taxon>Aurantioideae</taxon>
        <taxon>Citrus</taxon>
    </lineage>
</organism>
<dbReference type="Proteomes" id="UP000829398">
    <property type="component" value="Chromosome 3"/>
</dbReference>
<evidence type="ECO:0000313" key="2">
    <source>
        <dbReference type="Proteomes" id="UP000829398"/>
    </source>
</evidence>
<protein>
    <submittedName>
        <fullName evidence="1">Protein IQ-DOMAIN 31</fullName>
    </submittedName>
</protein>
<reference evidence="2" key="1">
    <citation type="journal article" date="2023" name="Hortic. Res.">
        <title>A chromosome-level phased genome enabling allele-level studies in sweet orange: a case study on citrus Huanglongbing tolerance.</title>
        <authorList>
            <person name="Wu B."/>
            <person name="Yu Q."/>
            <person name="Deng Z."/>
            <person name="Duan Y."/>
            <person name="Luo F."/>
            <person name="Gmitter F. Jr."/>
        </authorList>
    </citation>
    <scope>NUCLEOTIDE SEQUENCE [LARGE SCALE GENOMIC DNA]</scope>
    <source>
        <strain evidence="2">cv. Valencia</strain>
    </source>
</reference>